<protein>
    <recommendedName>
        <fullName evidence="5">PLD phosphodiesterase domain-containing protein</fullName>
    </recommendedName>
</protein>
<evidence type="ECO:0000256" key="3">
    <source>
        <dbReference type="ARBA" id="ARBA00022801"/>
    </source>
</evidence>
<dbReference type="InterPro" id="IPR025202">
    <property type="entry name" value="PLD-like_dom"/>
</dbReference>
<dbReference type="PROSITE" id="PS50035">
    <property type="entry name" value="PLD"/>
    <property type="match status" value="1"/>
</dbReference>
<evidence type="ECO:0000313" key="7">
    <source>
        <dbReference type="Proteomes" id="UP000318428"/>
    </source>
</evidence>
<reference evidence="6 7" key="1">
    <citation type="submission" date="2019-06" db="EMBL/GenBank/DDBJ databases">
        <title>Pseudomonas bimorpha sp. nov. isolated from bovine raw milk and skim milk concentrate.</title>
        <authorList>
            <person name="Hofmann K."/>
            <person name="Huptas C."/>
            <person name="Doll E."/>
            <person name="Scherer S."/>
            <person name="Wenning M."/>
        </authorList>
    </citation>
    <scope>NUCLEOTIDE SEQUENCE [LARGE SCALE GENOMIC DNA]</scope>
    <source>
        <strain evidence="6 7">DSM 108989</strain>
    </source>
</reference>
<dbReference type="SUPFAM" id="SSF56024">
    <property type="entry name" value="Phospholipase D/nuclease"/>
    <property type="match status" value="1"/>
</dbReference>
<comment type="catalytic activity">
    <reaction evidence="1">
        <text>a 1,2-diacyl-sn-glycero-3-phosphocholine + H2O = a 1,2-diacyl-sn-glycero-3-phosphate + choline + H(+)</text>
        <dbReference type="Rhea" id="RHEA:14445"/>
        <dbReference type="ChEBI" id="CHEBI:15354"/>
        <dbReference type="ChEBI" id="CHEBI:15377"/>
        <dbReference type="ChEBI" id="CHEBI:15378"/>
        <dbReference type="ChEBI" id="CHEBI:57643"/>
        <dbReference type="ChEBI" id="CHEBI:58608"/>
        <dbReference type="EC" id="3.1.4.4"/>
    </reaction>
</comment>
<evidence type="ECO:0000256" key="4">
    <source>
        <dbReference type="ARBA" id="ARBA00023098"/>
    </source>
</evidence>
<evidence type="ECO:0000256" key="1">
    <source>
        <dbReference type="ARBA" id="ARBA00000798"/>
    </source>
</evidence>
<dbReference type="PANTHER" id="PTHR18896">
    <property type="entry name" value="PHOSPHOLIPASE D"/>
    <property type="match status" value="1"/>
</dbReference>
<dbReference type="Pfam" id="PF13091">
    <property type="entry name" value="PLDc_2"/>
    <property type="match status" value="1"/>
</dbReference>
<keyword evidence="2" id="KW-0677">Repeat</keyword>
<evidence type="ECO:0000256" key="2">
    <source>
        <dbReference type="ARBA" id="ARBA00022737"/>
    </source>
</evidence>
<dbReference type="InterPro" id="IPR015679">
    <property type="entry name" value="PLipase_D_fam"/>
</dbReference>
<gene>
    <name evidence="6" type="ORF">FJD38_24015</name>
</gene>
<organism evidence="6 7">
    <name type="scientific">Pseudomonas saxonica</name>
    <dbReference type="NCBI Taxonomy" id="2600598"/>
    <lineage>
        <taxon>Bacteria</taxon>
        <taxon>Pseudomonadati</taxon>
        <taxon>Pseudomonadota</taxon>
        <taxon>Gammaproteobacteria</taxon>
        <taxon>Pseudomonadales</taxon>
        <taxon>Pseudomonadaceae</taxon>
        <taxon>Pseudomonas</taxon>
    </lineage>
</organism>
<keyword evidence="4" id="KW-0443">Lipid metabolism</keyword>
<dbReference type="InterPro" id="IPR001736">
    <property type="entry name" value="PLipase_D/transphosphatidylase"/>
</dbReference>
<proteinExistence type="predicted"/>
<keyword evidence="7" id="KW-1185">Reference proteome</keyword>
<dbReference type="PANTHER" id="PTHR18896:SF76">
    <property type="entry name" value="PHOSPHOLIPASE"/>
    <property type="match status" value="1"/>
</dbReference>
<sequence length="158" mass="17734">PYELREIPGLKIIIATLATSDPAPGSAPPLPMSAETEAQLNAPVTKARYKNIYVHSKLLLVDDVYTLLSSANINIRSMHSDSELGIAHPHPVLAKSLREKLWGMHAGEVDTSALDNYDLWNDEMDKNWKLRTSELPLNTHLQRFWDISTPYSPLFTVD</sequence>
<feature type="domain" description="PLD phosphodiesterase" evidence="5">
    <location>
        <begin position="50"/>
        <end position="77"/>
    </location>
</feature>
<accession>A0ABY3GB29</accession>
<evidence type="ECO:0000313" key="6">
    <source>
        <dbReference type="EMBL" id="TWR83930.1"/>
    </source>
</evidence>
<name>A0ABY3GB29_9PSED</name>
<dbReference type="Proteomes" id="UP000318428">
    <property type="component" value="Unassembled WGS sequence"/>
</dbReference>
<keyword evidence="3" id="KW-0378">Hydrolase</keyword>
<comment type="caution">
    <text evidence="6">The sequence shown here is derived from an EMBL/GenBank/DDBJ whole genome shotgun (WGS) entry which is preliminary data.</text>
</comment>
<dbReference type="EMBL" id="VFIO01000020">
    <property type="protein sequence ID" value="TWR83930.1"/>
    <property type="molecule type" value="Genomic_DNA"/>
</dbReference>
<dbReference type="Gene3D" id="3.30.870.10">
    <property type="entry name" value="Endonuclease Chain A"/>
    <property type="match status" value="1"/>
</dbReference>
<evidence type="ECO:0000259" key="5">
    <source>
        <dbReference type="PROSITE" id="PS50035"/>
    </source>
</evidence>
<feature type="non-terminal residue" evidence="6">
    <location>
        <position position="1"/>
    </location>
</feature>